<comment type="similarity">
    <text evidence="1">Belongs to the GSP E family.</text>
</comment>
<evidence type="ECO:0000256" key="1">
    <source>
        <dbReference type="ARBA" id="ARBA00006611"/>
    </source>
</evidence>
<dbReference type="PANTHER" id="PTHR30486:SF15">
    <property type="entry name" value="TYPE II_IV SECRETION SYSTEM ATPASE"/>
    <property type="match status" value="1"/>
</dbReference>
<sequence length="448" mass="49543">MTLRERLAANETVRPATNGQGALALHAYQELKKTMHQTILDRIDLERLKRLTAEQFKHELALLVQRVIEEERIVLNQHERHSLVLDIQHEMLGFGPLEPLLADASVSDILVNTCDKVYVERGGRLQLTDVTFHDNAHLMKIIEKIVSRVGRRVDESSPMVDARLPDGSRVNAIIPPLAVDGPILSIRRFAVQPLTIANLLDYKSLTPPMVQVLQALGQAKVNILISGGTGSGKTTLLNVLSGFIPGSERIVTIEDAAELALRQPHVVRLETRPPNIEGKGEVSQRALVRNALRMRPDRIILGEVRGAEALDMLQAMNTGHEGSLATIHSNTARDALARLENMVGMANVNLTPRATRQQICSAVTVVMQVSRLTDGARKLVSLQEVTGMEGDIIAMHEIFRFEQTGVDADGKVQGHFCATGVRPRFTERLRMFGAPVPDSVFDPDRIYE</sequence>
<evidence type="ECO:0000313" key="4">
    <source>
        <dbReference type="Proteomes" id="UP001373909"/>
    </source>
</evidence>
<dbReference type="RefSeq" id="WP_080698639.1">
    <property type="nucleotide sequence ID" value="NZ_CP142523.1"/>
</dbReference>
<evidence type="ECO:0000313" key="3">
    <source>
        <dbReference type="EMBL" id="WWO47018.1"/>
    </source>
</evidence>
<dbReference type="Gene3D" id="3.30.450.380">
    <property type="match status" value="1"/>
</dbReference>
<dbReference type="Proteomes" id="UP001373909">
    <property type="component" value="Chromosome"/>
</dbReference>
<gene>
    <name evidence="3" type="ORF">OPV09_02530</name>
</gene>
<keyword evidence="4" id="KW-1185">Reference proteome</keyword>
<dbReference type="InterPro" id="IPR050921">
    <property type="entry name" value="T4SS_GSP_E_ATPase"/>
</dbReference>
<proteinExistence type="inferred from homology"/>
<dbReference type="InterPro" id="IPR001482">
    <property type="entry name" value="T2SS/T4SS_dom"/>
</dbReference>
<reference evidence="3 4" key="1">
    <citation type="submission" date="2024-01" db="EMBL/GenBank/DDBJ databases">
        <title>Draft genome sequences of nine bacterial species from freshwater ponds near Washington, DC.</title>
        <authorList>
            <person name="Pavloudi C."/>
            <person name="Oliver L."/>
            <person name="Slattery K."/>
            <person name="Lissner G."/>
            <person name="Saw J.H."/>
        </authorList>
    </citation>
    <scope>NUCLEOTIDE SEQUENCE [LARGE SCALE GENOMIC DNA]</scope>
    <source>
        <strain evidence="4">TB1-E2</strain>
    </source>
</reference>
<accession>A0ABZ2GMM3</accession>
<dbReference type="CDD" id="cd01130">
    <property type="entry name" value="VirB11-like_ATPase"/>
    <property type="match status" value="1"/>
</dbReference>
<evidence type="ECO:0000259" key="2">
    <source>
        <dbReference type="Pfam" id="PF00437"/>
    </source>
</evidence>
<dbReference type="InterPro" id="IPR027417">
    <property type="entry name" value="P-loop_NTPase"/>
</dbReference>
<dbReference type="Gene3D" id="3.40.50.300">
    <property type="entry name" value="P-loop containing nucleotide triphosphate hydrolases"/>
    <property type="match status" value="1"/>
</dbReference>
<organism evidence="3 4">
    <name type="scientific">Janthinobacterium aestuarii</name>
    <dbReference type="NCBI Taxonomy" id="2985511"/>
    <lineage>
        <taxon>Bacteria</taxon>
        <taxon>Pseudomonadati</taxon>
        <taxon>Pseudomonadota</taxon>
        <taxon>Betaproteobacteria</taxon>
        <taxon>Burkholderiales</taxon>
        <taxon>Oxalobacteraceae</taxon>
        <taxon>Janthinobacterium</taxon>
    </lineage>
</organism>
<dbReference type="SUPFAM" id="SSF52540">
    <property type="entry name" value="P-loop containing nucleoside triphosphate hydrolases"/>
    <property type="match status" value="1"/>
</dbReference>
<dbReference type="Pfam" id="PF00437">
    <property type="entry name" value="T2SSE"/>
    <property type="match status" value="1"/>
</dbReference>
<protein>
    <submittedName>
        <fullName evidence="3">CpaF family protein</fullName>
    </submittedName>
</protein>
<dbReference type="EMBL" id="CP142523">
    <property type="protein sequence ID" value="WWO47018.1"/>
    <property type="molecule type" value="Genomic_DNA"/>
</dbReference>
<feature type="domain" description="Bacterial type II secretion system protein E" evidence="2">
    <location>
        <begin position="93"/>
        <end position="374"/>
    </location>
</feature>
<name>A0ABZ2GMM3_9BURK</name>
<dbReference type="PANTHER" id="PTHR30486">
    <property type="entry name" value="TWITCHING MOTILITY PROTEIN PILT"/>
    <property type="match status" value="1"/>
</dbReference>